<protein>
    <submittedName>
        <fullName evidence="2">Uncharacterized protein</fullName>
    </submittedName>
</protein>
<feature type="compositionally biased region" description="Basic residues" evidence="1">
    <location>
        <begin position="59"/>
        <end position="70"/>
    </location>
</feature>
<dbReference type="RefSeq" id="WP_086470413.1">
    <property type="nucleotide sequence ID" value="NZ_FXWK01000001.1"/>
</dbReference>
<dbReference type="Proteomes" id="UP000194474">
    <property type="component" value="Unassembled WGS sequence"/>
</dbReference>
<gene>
    <name evidence="2" type="ORF">SAMN06295905_2169</name>
</gene>
<sequence>MPRLPHTIDFDDRAFPELAEIFRGIDLGIAAIVASDPTMRPKPAQKRRQGQGHVSAPGRPRRQASRRAAA</sequence>
<dbReference type="OrthoDB" id="9976907at2"/>
<evidence type="ECO:0000313" key="2">
    <source>
        <dbReference type="EMBL" id="SMQ72909.1"/>
    </source>
</evidence>
<evidence type="ECO:0000313" key="3">
    <source>
        <dbReference type="Proteomes" id="UP000194474"/>
    </source>
</evidence>
<dbReference type="AlphaFoldDB" id="A0A1Y6FE46"/>
<feature type="region of interest" description="Disordered" evidence="1">
    <location>
        <begin position="36"/>
        <end position="70"/>
    </location>
</feature>
<name>A0A1Y6FE46_9HYPH</name>
<evidence type="ECO:0000256" key="1">
    <source>
        <dbReference type="SAM" id="MobiDB-lite"/>
    </source>
</evidence>
<reference evidence="3" key="1">
    <citation type="submission" date="2017-04" db="EMBL/GenBank/DDBJ databases">
        <authorList>
            <person name="Varghese N."/>
            <person name="Submissions S."/>
        </authorList>
    </citation>
    <scope>NUCLEOTIDE SEQUENCE [LARGE SCALE GENOMIC DNA]</scope>
</reference>
<keyword evidence="3" id="KW-1185">Reference proteome</keyword>
<organism evidence="2 3">
    <name type="scientific">Devosia lucknowensis</name>
    <dbReference type="NCBI Taxonomy" id="1096929"/>
    <lineage>
        <taxon>Bacteria</taxon>
        <taxon>Pseudomonadati</taxon>
        <taxon>Pseudomonadota</taxon>
        <taxon>Alphaproteobacteria</taxon>
        <taxon>Hyphomicrobiales</taxon>
        <taxon>Devosiaceae</taxon>
        <taxon>Devosia</taxon>
    </lineage>
</organism>
<proteinExistence type="predicted"/>
<dbReference type="EMBL" id="FXWK01000001">
    <property type="protein sequence ID" value="SMQ72909.1"/>
    <property type="molecule type" value="Genomic_DNA"/>
</dbReference>
<accession>A0A1Y6FE46</accession>